<reference evidence="3 4" key="1">
    <citation type="submission" date="2019-10" db="EMBL/GenBank/DDBJ databases">
        <title>Rubrobacter sp nov SCSIO 52915 isolated from a deep-sea sediment in the South China Sea.</title>
        <authorList>
            <person name="Chen R.W."/>
        </authorList>
    </citation>
    <scope>NUCLEOTIDE SEQUENCE [LARGE SCALE GENOMIC DNA]</scope>
    <source>
        <strain evidence="3 4">SCSIO 52915</strain>
    </source>
</reference>
<dbReference type="Gene3D" id="3.40.33.10">
    <property type="entry name" value="CAP"/>
    <property type="match status" value="1"/>
</dbReference>
<feature type="chain" id="PRO_5039598520" description="SCP domain-containing protein" evidence="1">
    <location>
        <begin position="22"/>
        <end position="186"/>
    </location>
</feature>
<gene>
    <name evidence="3" type="ORF">GBA65_18995</name>
</gene>
<name>A0A6G8Q194_9ACTN</name>
<protein>
    <recommendedName>
        <fullName evidence="2">SCP domain-containing protein</fullName>
    </recommendedName>
</protein>
<dbReference type="PANTHER" id="PTHR31157">
    <property type="entry name" value="SCP DOMAIN-CONTAINING PROTEIN"/>
    <property type="match status" value="1"/>
</dbReference>
<proteinExistence type="predicted"/>
<accession>A0A6G8Q194</accession>
<dbReference type="CDD" id="cd05379">
    <property type="entry name" value="CAP_bacterial"/>
    <property type="match status" value="1"/>
</dbReference>
<dbReference type="KEGG" id="rmar:GBA65_18995"/>
<feature type="signal peptide" evidence="1">
    <location>
        <begin position="1"/>
        <end position="21"/>
    </location>
</feature>
<dbReference type="SUPFAM" id="SSF55797">
    <property type="entry name" value="PR-1-like"/>
    <property type="match status" value="1"/>
</dbReference>
<dbReference type="EMBL" id="CP045121">
    <property type="protein sequence ID" value="QIN80259.1"/>
    <property type="molecule type" value="Genomic_DNA"/>
</dbReference>
<sequence length="186" mass="20277">MVLRYASVVFVAMLLATVAVLGASAVQPRKAEAAATVPTCAGGTITLADSEKRSLDLHNQARASKGLSRFCVDPALQRAARAHSKEMIDRDYFSHNSYNGETMANRLKRYGYTPRSGRYWTVGENIAFNSLTGTASADKAHSQWMNSTGHRANILNKNFKQIGIGAFYGNYKGSNGTMWTANFGSR</sequence>
<dbReference type="InterPro" id="IPR035940">
    <property type="entry name" value="CAP_sf"/>
</dbReference>
<dbReference type="RefSeq" id="WP_166397931.1">
    <property type="nucleotide sequence ID" value="NZ_CP045121.1"/>
</dbReference>
<organism evidence="3 4">
    <name type="scientific">Rubrobacter marinus</name>
    <dbReference type="NCBI Taxonomy" id="2653852"/>
    <lineage>
        <taxon>Bacteria</taxon>
        <taxon>Bacillati</taxon>
        <taxon>Actinomycetota</taxon>
        <taxon>Rubrobacteria</taxon>
        <taxon>Rubrobacterales</taxon>
        <taxon>Rubrobacteraceae</taxon>
        <taxon>Rubrobacter</taxon>
    </lineage>
</organism>
<dbReference type="PANTHER" id="PTHR31157:SF1">
    <property type="entry name" value="SCP DOMAIN-CONTAINING PROTEIN"/>
    <property type="match status" value="1"/>
</dbReference>
<evidence type="ECO:0000313" key="3">
    <source>
        <dbReference type="EMBL" id="QIN80259.1"/>
    </source>
</evidence>
<dbReference type="InterPro" id="IPR014044">
    <property type="entry name" value="CAP_dom"/>
</dbReference>
<dbReference type="Pfam" id="PF00188">
    <property type="entry name" value="CAP"/>
    <property type="match status" value="1"/>
</dbReference>
<evidence type="ECO:0000256" key="1">
    <source>
        <dbReference type="SAM" id="SignalP"/>
    </source>
</evidence>
<keyword evidence="4" id="KW-1185">Reference proteome</keyword>
<dbReference type="AlphaFoldDB" id="A0A6G8Q194"/>
<keyword evidence="1" id="KW-0732">Signal</keyword>
<evidence type="ECO:0000259" key="2">
    <source>
        <dbReference type="Pfam" id="PF00188"/>
    </source>
</evidence>
<dbReference type="Proteomes" id="UP000502706">
    <property type="component" value="Chromosome"/>
</dbReference>
<evidence type="ECO:0000313" key="4">
    <source>
        <dbReference type="Proteomes" id="UP000502706"/>
    </source>
</evidence>
<feature type="domain" description="SCP" evidence="2">
    <location>
        <begin position="55"/>
        <end position="183"/>
    </location>
</feature>